<dbReference type="SFLD" id="SFLDS00029">
    <property type="entry name" value="Radical_SAM"/>
    <property type="match status" value="1"/>
</dbReference>
<keyword evidence="5" id="KW-0004">4Fe-4S</keyword>
<organism evidence="13">
    <name type="scientific">Siphoviridae sp. ct6d71</name>
    <dbReference type="NCBI Taxonomy" id="2826298"/>
    <lineage>
        <taxon>Viruses</taxon>
        <taxon>Duplodnaviria</taxon>
        <taxon>Heunggongvirae</taxon>
        <taxon>Uroviricota</taxon>
        <taxon>Caudoviricetes</taxon>
    </lineage>
</organism>
<dbReference type="GO" id="GO:0043365">
    <property type="term" value="F:[formate-C-acetyltransferase]-activating enzyme activity"/>
    <property type="evidence" value="ECO:0007669"/>
    <property type="project" value="InterPro"/>
</dbReference>
<protein>
    <recommendedName>
        <fullName evidence="4">Anaerobic ribonucleoside-triphosphate reductase-activating protein</fullName>
    </recommendedName>
    <alternativeName>
        <fullName evidence="11">Class III anaerobic ribonucleotide reductase small component</fullName>
    </alternativeName>
</protein>
<comment type="catalytic activity">
    <reaction evidence="12">
        <text>glycyl-[protein] + reduced [flavodoxin] + S-adenosyl-L-methionine = glycin-2-yl radical-[protein] + semiquinone [flavodoxin] + 5'-deoxyadenosine + L-methionine + H(+)</text>
        <dbReference type="Rhea" id="RHEA:61976"/>
        <dbReference type="Rhea" id="RHEA-COMP:10622"/>
        <dbReference type="Rhea" id="RHEA-COMP:14480"/>
        <dbReference type="Rhea" id="RHEA-COMP:15993"/>
        <dbReference type="Rhea" id="RHEA-COMP:15994"/>
        <dbReference type="ChEBI" id="CHEBI:15378"/>
        <dbReference type="ChEBI" id="CHEBI:17319"/>
        <dbReference type="ChEBI" id="CHEBI:29947"/>
        <dbReference type="ChEBI" id="CHEBI:32722"/>
        <dbReference type="ChEBI" id="CHEBI:57618"/>
        <dbReference type="ChEBI" id="CHEBI:57844"/>
        <dbReference type="ChEBI" id="CHEBI:59789"/>
        <dbReference type="ChEBI" id="CHEBI:140311"/>
    </reaction>
</comment>
<dbReference type="InterPro" id="IPR007197">
    <property type="entry name" value="rSAM"/>
</dbReference>
<dbReference type="InterPro" id="IPR001989">
    <property type="entry name" value="Radical_activat_CS"/>
</dbReference>
<dbReference type="InterPro" id="IPR013785">
    <property type="entry name" value="Aldolase_TIM"/>
</dbReference>
<evidence type="ECO:0000256" key="8">
    <source>
        <dbReference type="ARBA" id="ARBA00023002"/>
    </source>
</evidence>
<keyword evidence="6" id="KW-0949">S-adenosyl-L-methionine</keyword>
<dbReference type="Gene3D" id="3.20.20.70">
    <property type="entry name" value="Aldolase class I"/>
    <property type="match status" value="1"/>
</dbReference>
<sequence>MNYSGIIKTDIANGPGIRVSLFVSGCNRHCKNCYNQEAQNFDNGELFTQEVYKTILEHVAKTHCSGLSILGGEPLDQNANGLIALFKLVQDVHKLGKTVWLWTGYTWQEVFDKIVTDTKACNMRPYLQQTLLSEVDVVVDGPFIEDSKDLSLAFRGSSNQDIIDVKKTLANGYITLVEYMIR</sequence>
<dbReference type="PANTHER" id="PTHR30352:SF2">
    <property type="entry name" value="ANAEROBIC RIBONUCLEOSIDE-TRIPHOSPHATE REDUCTASE-ACTIVATING PROTEIN"/>
    <property type="match status" value="1"/>
</dbReference>
<evidence type="ECO:0000256" key="1">
    <source>
        <dbReference type="ARBA" id="ARBA00001966"/>
    </source>
</evidence>
<reference evidence="13" key="1">
    <citation type="journal article" date="2021" name="Proc. Natl. Acad. Sci. U.S.A.">
        <title>A Catalog of Tens of Thousands of Viruses from Human Metagenomes Reveals Hidden Associations with Chronic Diseases.</title>
        <authorList>
            <person name="Tisza M.J."/>
            <person name="Buck C.B."/>
        </authorList>
    </citation>
    <scope>NUCLEOTIDE SEQUENCE</scope>
    <source>
        <strain evidence="13">Ct6d71</strain>
    </source>
</reference>
<dbReference type="NCBIfam" id="TIGR02491">
    <property type="entry name" value="NrdG"/>
    <property type="match status" value="1"/>
</dbReference>
<evidence type="ECO:0000256" key="10">
    <source>
        <dbReference type="ARBA" id="ARBA00023014"/>
    </source>
</evidence>
<evidence type="ECO:0000256" key="5">
    <source>
        <dbReference type="ARBA" id="ARBA00022485"/>
    </source>
</evidence>
<evidence type="ECO:0000256" key="7">
    <source>
        <dbReference type="ARBA" id="ARBA00022723"/>
    </source>
</evidence>
<evidence type="ECO:0000256" key="12">
    <source>
        <dbReference type="ARBA" id="ARBA00047365"/>
    </source>
</evidence>
<dbReference type="PROSITE" id="PS01087">
    <property type="entry name" value="RADICAL_ACTIVATING"/>
    <property type="match status" value="1"/>
</dbReference>
<evidence type="ECO:0000256" key="4">
    <source>
        <dbReference type="ARBA" id="ARBA00014281"/>
    </source>
</evidence>
<dbReference type="GO" id="GO:0046872">
    <property type="term" value="F:metal ion binding"/>
    <property type="evidence" value="ECO:0007669"/>
    <property type="project" value="UniProtKB-KW"/>
</dbReference>
<dbReference type="SFLD" id="SFLDG01066">
    <property type="entry name" value="organic_radical-activating_enz"/>
    <property type="match status" value="1"/>
</dbReference>
<accession>A0A8S5R2L5</accession>
<dbReference type="PANTHER" id="PTHR30352">
    <property type="entry name" value="PYRUVATE FORMATE-LYASE-ACTIVATING ENZYME"/>
    <property type="match status" value="1"/>
</dbReference>
<dbReference type="SFLD" id="SFLDF00299">
    <property type="entry name" value="anaerobic_ribonucleoside-triph"/>
    <property type="match status" value="1"/>
</dbReference>
<dbReference type="Pfam" id="PF13353">
    <property type="entry name" value="Fer4_12"/>
    <property type="match status" value="1"/>
</dbReference>
<dbReference type="GO" id="GO:0004748">
    <property type="term" value="F:ribonucleoside-diphosphate reductase activity, thioredoxin disulfide as acceptor"/>
    <property type="evidence" value="ECO:0007669"/>
    <property type="project" value="TreeGrafter"/>
</dbReference>
<evidence type="ECO:0000313" key="13">
    <source>
        <dbReference type="EMBL" id="DAE25329.1"/>
    </source>
</evidence>
<comment type="cofactor">
    <cofactor evidence="1">
        <name>[4Fe-4S] cluster</name>
        <dbReference type="ChEBI" id="CHEBI:49883"/>
    </cofactor>
</comment>
<dbReference type="EMBL" id="BK015797">
    <property type="protein sequence ID" value="DAE25329.1"/>
    <property type="molecule type" value="Genomic_DNA"/>
</dbReference>
<evidence type="ECO:0000256" key="11">
    <source>
        <dbReference type="ARBA" id="ARBA00033436"/>
    </source>
</evidence>
<comment type="similarity">
    <text evidence="3">Belongs to the organic radical-activating enzymes family.</text>
</comment>
<evidence type="ECO:0000256" key="2">
    <source>
        <dbReference type="ARBA" id="ARBA00003852"/>
    </source>
</evidence>
<proteinExistence type="inferred from homology"/>
<comment type="function">
    <text evidence="2">Activation of anaerobic ribonucleoside-triphosphate reductase under anaerobic conditions by generation of an organic free radical, using S-adenosylmethionine and reduced flavodoxin as cosubstrates to produce 5'-deoxy-adenosine.</text>
</comment>
<dbReference type="InterPro" id="IPR058240">
    <property type="entry name" value="rSAM_sf"/>
</dbReference>
<name>A0A8S5R2L5_9CAUD</name>
<keyword evidence="7" id="KW-0479">Metal-binding</keyword>
<keyword evidence="9" id="KW-0408">Iron</keyword>
<keyword evidence="8" id="KW-0560">Oxidoreductase</keyword>
<evidence type="ECO:0000256" key="3">
    <source>
        <dbReference type="ARBA" id="ARBA00009777"/>
    </source>
</evidence>
<evidence type="ECO:0000256" key="6">
    <source>
        <dbReference type="ARBA" id="ARBA00022691"/>
    </source>
</evidence>
<dbReference type="GO" id="GO:0051539">
    <property type="term" value="F:4 iron, 4 sulfur cluster binding"/>
    <property type="evidence" value="ECO:0007669"/>
    <property type="project" value="UniProtKB-KW"/>
</dbReference>
<dbReference type="InterPro" id="IPR034457">
    <property type="entry name" value="Organic_radical-activating"/>
</dbReference>
<evidence type="ECO:0000256" key="9">
    <source>
        <dbReference type="ARBA" id="ARBA00023004"/>
    </source>
</evidence>
<dbReference type="PIRSF" id="PIRSF000368">
    <property type="entry name" value="NrdG"/>
    <property type="match status" value="1"/>
</dbReference>
<dbReference type="InterPro" id="IPR012837">
    <property type="entry name" value="NrdG"/>
</dbReference>
<keyword evidence="10" id="KW-0411">Iron-sulfur</keyword>
<dbReference type="SUPFAM" id="SSF102114">
    <property type="entry name" value="Radical SAM enzymes"/>
    <property type="match status" value="1"/>
</dbReference>
<dbReference type="SFLD" id="SFLDG01063">
    <property type="entry name" value="activating_enzymes__group_1"/>
    <property type="match status" value="1"/>
</dbReference>